<evidence type="ECO:0000259" key="1">
    <source>
        <dbReference type="Pfam" id="PF00903"/>
    </source>
</evidence>
<gene>
    <name evidence="2" type="ORF">FHQ07_10030</name>
</gene>
<dbReference type="Pfam" id="PF00903">
    <property type="entry name" value="Glyoxalase"/>
    <property type="match status" value="1"/>
</dbReference>
<dbReference type="AlphaFoldDB" id="A0A5B7ZS54"/>
<accession>A0A5B7ZS54</accession>
<dbReference type="InterPro" id="IPR028973">
    <property type="entry name" value="PhnB-like"/>
</dbReference>
<dbReference type="KEGG" id="thes:FHQ07_10030"/>
<dbReference type="InterPro" id="IPR004360">
    <property type="entry name" value="Glyas_Fos-R_dOase_dom"/>
</dbReference>
<evidence type="ECO:0000313" key="3">
    <source>
        <dbReference type="Proteomes" id="UP000308149"/>
    </source>
</evidence>
<organism evidence="2 3">
    <name type="scientific">Thermomonas aquatica</name>
    <dbReference type="NCBI Taxonomy" id="2202149"/>
    <lineage>
        <taxon>Bacteria</taxon>
        <taxon>Pseudomonadati</taxon>
        <taxon>Pseudomonadota</taxon>
        <taxon>Gammaproteobacteria</taxon>
        <taxon>Lysobacterales</taxon>
        <taxon>Lysobacteraceae</taxon>
        <taxon>Thermomonas</taxon>
    </lineage>
</organism>
<dbReference type="Gene3D" id="3.10.180.10">
    <property type="entry name" value="2,3-Dihydroxybiphenyl 1,2-Dioxygenase, domain 1"/>
    <property type="match status" value="1"/>
</dbReference>
<dbReference type="Proteomes" id="UP000308149">
    <property type="component" value="Chromosome"/>
</dbReference>
<evidence type="ECO:0000313" key="2">
    <source>
        <dbReference type="EMBL" id="QDA57619.1"/>
    </source>
</evidence>
<feature type="domain" description="Glyoxalase/fosfomycin resistance/dioxygenase" evidence="1">
    <location>
        <begin position="4"/>
        <end position="138"/>
    </location>
</feature>
<dbReference type="PANTHER" id="PTHR33990">
    <property type="entry name" value="PROTEIN YJDN-RELATED"/>
    <property type="match status" value="1"/>
</dbReference>
<protein>
    <submittedName>
        <fullName evidence="2">VOC family protein</fullName>
    </submittedName>
</protein>
<dbReference type="OrthoDB" id="9795306at2"/>
<dbReference type="EMBL" id="CP040871">
    <property type="protein sequence ID" value="QDA57619.1"/>
    <property type="molecule type" value="Genomic_DNA"/>
</dbReference>
<dbReference type="InterPro" id="IPR029068">
    <property type="entry name" value="Glyas_Bleomycin-R_OHBP_Dase"/>
</dbReference>
<proteinExistence type="predicted"/>
<name>A0A5B7ZS54_9GAMM</name>
<dbReference type="RefSeq" id="WP_139716670.1">
    <property type="nucleotide sequence ID" value="NZ_CP040871.1"/>
</dbReference>
<dbReference type="PANTHER" id="PTHR33990:SF1">
    <property type="entry name" value="PROTEIN YJDN"/>
    <property type="match status" value="1"/>
</dbReference>
<reference evidence="2 3" key="1">
    <citation type="submission" date="2019-06" db="EMBL/GenBank/DDBJ databases">
        <title>Thermomonas aquatica sp. nov., isolated from an industrial wastewater treatment plant.</title>
        <authorList>
            <person name="Jeon J.H."/>
            <person name="Park D.-S."/>
        </authorList>
    </citation>
    <scope>NUCLEOTIDE SEQUENCE [LARGE SCALE GENOMIC DNA]</scope>
    <source>
        <strain evidence="2 3">SY21</strain>
    </source>
</reference>
<dbReference type="CDD" id="cd06588">
    <property type="entry name" value="PhnB_like"/>
    <property type="match status" value="1"/>
</dbReference>
<sequence>MKLIPYLMFFNGDCRAAFDFYAGALGGEIVASITYGDMPSSPDQPPLPEEAKSQIAHVNLVAGGASIMGGDSIMGCNGSEKIDGRNDTTVNIEVETIEEAERVFAALSAGGNVQMPLTETFWSHRFGMFEDRYGKPWMVNCNKPMP</sequence>
<keyword evidence="3" id="KW-1185">Reference proteome</keyword>
<dbReference type="SUPFAM" id="SSF54593">
    <property type="entry name" value="Glyoxalase/Bleomycin resistance protein/Dihydroxybiphenyl dioxygenase"/>
    <property type="match status" value="1"/>
</dbReference>